<dbReference type="GO" id="GO:0005524">
    <property type="term" value="F:ATP binding"/>
    <property type="evidence" value="ECO:0007669"/>
    <property type="project" value="UniProtKB-KW"/>
</dbReference>
<feature type="binding site" evidence="10">
    <location>
        <position position="35"/>
    </location>
    <ligand>
        <name>ATP</name>
        <dbReference type="ChEBI" id="CHEBI:30616"/>
    </ligand>
</feature>
<dbReference type="Pfam" id="PF20259">
    <property type="entry name" value="tRNA_Me_trans_M"/>
    <property type="match status" value="1"/>
</dbReference>
<feature type="binding site" evidence="10">
    <location>
        <position position="128"/>
    </location>
    <ligand>
        <name>ATP</name>
        <dbReference type="ChEBI" id="CHEBI:30616"/>
    </ligand>
</feature>
<dbReference type="GO" id="GO:0000049">
    <property type="term" value="F:tRNA binding"/>
    <property type="evidence" value="ECO:0007669"/>
    <property type="project" value="UniProtKB-KW"/>
</dbReference>
<dbReference type="PANTHER" id="PTHR11933">
    <property type="entry name" value="TRNA 5-METHYLAMINOMETHYL-2-THIOURIDYLATE -METHYLTRANSFERASE"/>
    <property type="match status" value="1"/>
</dbReference>
<dbReference type="InterPro" id="IPR046884">
    <property type="entry name" value="MnmA-like_central"/>
</dbReference>
<feature type="domain" description="tRNA-specific 2-thiouridylase MnmA-like C-terminal" evidence="11">
    <location>
        <begin position="281"/>
        <end position="356"/>
    </location>
</feature>
<evidence type="ECO:0000256" key="9">
    <source>
        <dbReference type="ARBA" id="ARBA00056575"/>
    </source>
</evidence>
<dbReference type="Pfam" id="PF20258">
    <property type="entry name" value="tRNA_Me_trans_C"/>
    <property type="match status" value="1"/>
</dbReference>
<evidence type="ECO:0000259" key="11">
    <source>
        <dbReference type="Pfam" id="PF20258"/>
    </source>
</evidence>
<evidence type="ECO:0000256" key="5">
    <source>
        <dbReference type="ARBA" id="ARBA00022840"/>
    </source>
</evidence>
<keyword evidence="4 10" id="KW-0547">Nucleotide-binding</keyword>
<feature type="disulfide bond" description="Alternate" evidence="10">
    <location>
        <begin position="104"/>
        <end position="201"/>
    </location>
</feature>
<evidence type="ECO:0000259" key="12">
    <source>
        <dbReference type="Pfam" id="PF20259"/>
    </source>
</evidence>
<feature type="binding site" evidence="10">
    <location>
        <begin position="9"/>
        <end position="16"/>
    </location>
    <ligand>
        <name>ATP</name>
        <dbReference type="ChEBI" id="CHEBI:30616"/>
    </ligand>
</feature>
<evidence type="ECO:0000256" key="6">
    <source>
        <dbReference type="ARBA" id="ARBA00022884"/>
    </source>
</evidence>
<keyword evidence="5 10" id="KW-0067">ATP-binding</keyword>
<dbReference type="EC" id="2.8.1.13" evidence="10"/>
<dbReference type="Gene3D" id="2.40.30.10">
    <property type="entry name" value="Translation factors"/>
    <property type="match status" value="1"/>
</dbReference>
<comment type="catalytic activity">
    <reaction evidence="8 10">
        <text>S-sulfanyl-L-cysteinyl-[protein] + uridine(34) in tRNA + AH2 + ATP = 2-thiouridine(34) in tRNA + L-cysteinyl-[protein] + A + AMP + diphosphate + H(+)</text>
        <dbReference type="Rhea" id="RHEA:47032"/>
        <dbReference type="Rhea" id="RHEA-COMP:10131"/>
        <dbReference type="Rhea" id="RHEA-COMP:11726"/>
        <dbReference type="Rhea" id="RHEA-COMP:11727"/>
        <dbReference type="Rhea" id="RHEA-COMP:11728"/>
        <dbReference type="ChEBI" id="CHEBI:13193"/>
        <dbReference type="ChEBI" id="CHEBI:15378"/>
        <dbReference type="ChEBI" id="CHEBI:17499"/>
        <dbReference type="ChEBI" id="CHEBI:29950"/>
        <dbReference type="ChEBI" id="CHEBI:30616"/>
        <dbReference type="ChEBI" id="CHEBI:33019"/>
        <dbReference type="ChEBI" id="CHEBI:61963"/>
        <dbReference type="ChEBI" id="CHEBI:65315"/>
        <dbReference type="ChEBI" id="CHEBI:87170"/>
        <dbReference type="ChEBI" id="CHEBI:456215"/>
        <dbReference type="EC" id="2.8.1.13"/>
    </reaction>
</comment>
<comment type="caution">
    <text evidence="10">Lacks conserved residue(s) required for the propagation of feature annotation.</text>
</comment>
<dbReference type="InterPro" id="IPR023382">
    <property type="entry name" value="MnmA-like_central_sf"/>
</dbReference>
<evidence type="ECO:0000256" key="10">
    <source>
        <dbReference type="HAMAP-Rule" id="MF_00144"/>
    </source>
</evidence>
<sequence length="362" mass="39845">MDKKTVAVAMSGGVDSSLTAALLLEQGYEVLGITMLLTEEGRSETVNVAAGEEPDCVRDARKVADALGIELHVADFRQAFQKNVIDYFLSEYAKGRTPNPCVICNPSMKFGLLMDKARELGADFLATGHYARIGQLPNGRYVIKKGLDEHKDQSYALHRLPQKILSQVLLPLGDMTKEHVRELAEKIDLPVAHKAESQEICFVPHDDYKAFLRKHKPGCLRKGNIVDDAGTVLGRHEGVPLYTIGQRKGLGIAAPEPLYVHKLDMKRNEVVVGGNQSVFTNGLLASEPNWIAFDALEDGMEFGAKIRYGKREAKAKLSLQADGLLRVEFAEPQRAVTPGQFVVFYEGDVLVGGAMIEQPIIY</sequence>
<dbReference type="GO" id="GO:0005737">
    <property type="term" value="C:cytoplasm"/>
    <property type="evidence" value="ECO:0007669"/>
    <property type="project" value="UniProtKB-SubCell"/>
</dbReference>
<organism evidence="13 14">
    <name type="scientific">Selenomonas ruminantium</name>
    <dbReference type="NCBI Taxonomy" id="971"/>
    <lineage>
        <taxon>Bacteria</taxon>
        <taxon>Bacillati</taxon>
        <taxon>Bacillota</taxon>
        <taxon>Negativicutes</taxon>
        <taxon>Selenomonadales</taxon>
        <taxon>Selenomonadaceae</taxon>
        <taxon>Selenomonas</taxon>
    </lineage>
</organism>
<dbReference type="GO" id="GO:0002143">
    <property type="term" value="P:tRNA wobble position uridine thiolation"/>
    <property type="evidence" value="ECO:0007669"/>
    <property type="project" value="TreeGrafter"/>
</dbReference>
<evidence type="ECO:0000256" key="7">
    <source>
        <dbReference type="ARBA" id="ARBA00023157"/>
    </source>
</evidence>
<dbReference type="CDD" id="cd01998">
    <property type="entry name" value="MnmA_TRMU-like"/>
    <property type="match status" value="1"/>
</dbReference>
<keyword evidence="6 10" id="KW-0694">RNA-binding</keyword>
<feature type="site" description="Interaction with tRNA" evidence="10">
    <location>
        <position position="340"/>
    </location>
</feature>
<dbReference type="PANTHER" id="PTHR11933:SF5">
    <property type="entry name" value="MITOCHONDRIAL TRNA-SPECIFIC 2-THIOURIDYLASE 1"/>
    <property type="match status" value="1"/>
</dbReference>
<feature type="active site" description="Cysteine persulfide intermediate" evidence="10">
    <location>
        <position position="201"/>
    </location>
</feature>
<dbReference type="SUPFAM" id="SSF52402">
    <property type="entry name" value="Adenine nucleotide alpha hydrolases-like"/>
    <property type="match status" value="1"/>
</dbReference>
<feature type="region of interest" description="Interaction with tRNA" evidence="10">
    <location>
        <begin position="151"/>
        <end position="153"/>
    </location>
</feature>
<keyword evidence="7 10" id="KW-1015">Disulfide bond</keyword>
<comment type="similarity">
    <text evidence="10">Belongs to the MnmA/TRMU family.</text>
</comment>
<dbReference type="OrthoDB" id="9800696at2"/>
<evidence type="ECO:0000256" key="1">
    <source>
        <dbReference type="ARBA" id="ARBA00022555"/>
    </source>
</evidence>
<evidence type="ECO:0000313" key="13">
    <source>
        <dbReference type="EMBL" id="SDP75622.1"/>
    </source>
</evidence>
<dbReference type="NCBIfam" id="TIGR00420">
    <property type="entry name" value="trmU"/>
    <property type="match status" value="1"/>
</dbReference>
<dbReference type="NCBIfam" id="NF001138">
    <property type="entry name" value="PRK00143.1"/>
    <property type="match status" value="1"/>
</dbReference>
<reference evidence="13 14" key="1">
    <citation type="submission" date="2016-10" db="EMBL/GenBank/DDBJ databases">
        <authorList>
            <person name="de Groot N.N."/>
        </authorList>
    </citation>
    <scope>NUCLEOTIDE SEQUENCE [LARGE SCALE GENOMIC DNA]</scope>
    <source>
        <strain evidence="13 14">S137</strain>
    </source>
</reference>
<dbReference type="FunFam" id="2.30.30.280:FF:000001">
    <property type="entry name" value="tRNA-specific 2-thiouridylase MnmA"/>
    <property type="match status" value="1"/>
</dbReference>
<comment type="function">
    <text evidence="9 10">Catalyzes the 2-thiolation of uridine at the wobble position (U34) of tRNA, leading to the formation of s(2)U34.</text>
</comment>
<evidence type="ECO:0000313" key="14">
    <source>
        <dbReference type="Proteomes" id="UP000182412"/>
    </source>
</evidence>
<name>A0A1H0VAQ8_SELRU</name>
<feature type="region of interest" description="Interaction with tRNA" evidence="10">
    <location>
        <begin position="307"/>
        <end position="308"/>
    </location>
</feature>
<evidence type="ECO:0000256" key="8">
    <source>
        <dbReference type="ARBA" id="ARBA00051542"/>
    </source>
</evidence>
<keyword evidence="3 10" id="KW-0819">tRNA processing</keyword>
<dbReference type="GO" id="GO:0103016">
    <property type="term" value="F:tRNA-uridine 2-sulfurtransferase activity"/>
    <property type="evidence" value="ECO:0007669"/>
    <property type="project" value="UniProtKB-EC"/>
</dbReference>
<dbReference type="InterPro" id="IPR046885">
    <property type="entry name" value="MnmA-like_C"/>
</dbReference>
<accession>A0A1H0VAQ8</accession>
<feature type="site" description="Interaction with tRNA" evidence="10">
    <location>
        <position position="129"/>
    </location>
</feature>
<feature type="active site" description="Nucleophile" evidence="10">
    <location>
        <position position="104"/>
    </location>
</feature>
<gene>
    <name evidence="10" type="primary">mnmA</name>
    <name evidence="13" type="ORF">SAMN05216366_1496</name>
</gene>
<comment type="subcellular location">
    <subcellularLocation>
        <location evidence="10">Cytoplasm</location>
    </subcellularLocation>
</comment>
<dbReference type="FunFam" id="3.40.50.620:FF:000115">
    <property type="entry name" value="tRNA-specific 2-thiouridylase MnmA"/>
    <property type="match status" value="1"/>
</dbReference>
<keyword evidence="10" id="KW-0963">Cytoplasm</keyword>
<feature type="domain" description="tRNA-specific 2-thiouridylase MnmA-like central" evidence="12">
    <location>
        <begin position="210"/>
        <end position="273"/>
    </location>
</feature>
<dbReference type="HAMAP" id="MF_00144">
    <property type="entry name" value="tRNA_thiouridyl_MnmA"/>
    <property type="match status" value="1"/>
</dbReference>
<dbReference type="InterPro" id="IPR004506">
    <property type="entry name" value="MnmA-like"/>
</dbReference>
<dbReference type="Pfam" id="PF03054">
    <property type="entry name" value="tRNA_Me_trans"/>
    <property type="match status" value="1"/>
</dbReference>
<keyword evidence="2 10" id="KW-0808">Transferase</keyword>
<dbReference type="AlphaFoldDB" id="A0A1H0VAQ8"/>
<dbReference type="Proteomes" id="UP000182412">
    <property type="component" value="Unassembled WGS sequence"/>
</dbReference>
<evidence type="ECO:0000256" key="3">
    <source>
        <dbReference type="ARBA" id="ARBA00022694"/>
    </source>
</evidence>
<dbReference type="Gene3D" id="3.40.50.620">
    <property type="entry name" value="HUPs"/>
    <property type="match status" value="1"/>
</dbReference>
<dbReference type="RefSeq" id="WP_074573529.1">
    <property type="nucleotide sequence ID" value="NZ_FNJQ01000049.1"/>
</dbReference>
<keyword evidence="1 10" id="KW-0820">tRNA-binding</keyword>
<dbReference type="EMBL" id="FNJQ01000049">
    <property type="protein sequence ID" value="SDP75622.1"/>
    <property type="molecule type" value="Genomic_DNA"/>
</dbReference>
<dbReference type="InterPro" id="IPR014729">
    <property type="entry name" value="Rossmann-like_a/b/a_fold"/>
</dbReference>
<evidence type="ECO:0000256" key="2">
    <source>
        <dbReference type="ARBA" id="ARBA00022679"/>
    </source>
</evidence>
<protein>
    <recommendedName>
        <fullName evidence="10">tRNA-specific 2-thiouridylase MnmA</fullName>
        <ecNumber evidence="10">2.8.1.13</ecNumber>
    </recommendedName>
</protein>
<proteinExistence type="inferred from homology"/>
<dbReference type="Gene3D" id="2.30.30.280">
    <property type="entry name" value="Adenine nucleotide alpha hydrolases-like domains"/>
    <property type="match status" value="1"/>
</dbReference>
<evidence type="ECO:0000256" key="4">
    <source>
        <dbReference type="ARBA" id="ARBA00022741"/>
    </source>
</evidence>